<proteinExistence type="predicted"/>
<gene>
    <name evidence="1" type="ORF">PoB_002098600</name>
</gene>
<dbReference type="EMBL" id="BLXT01002457">
    <property type="protein sequence ID" value="GFN94480.1"/>
    <property type="molecule type" value="Genomic_DNA"/>
</dbReference>
<accession>A0AAV3ZIM3</accession>
<reference evidence="1 2" key="1">
    <citation type="journal article" date="2021" name="Elife">
        <title>Chloroplast acquisition without the gene transfer in kleptoplastic sea slugs, Plakobranchus ocellatus.</title>
        <authorList>
            <person name="Maeda T."/>
            <person name="Takahashi S."/>
            <person name="Yoshida T."/>
            <person name="Shimamura S."/>
            <person name="Takaki Y."/>
            <person name="Nagai Y."/>
            <person name="Toyoda A."/>
            <person name="Suzuki Y."/>
            <person name="Arimoto A."/>
            <person name="Ishii H."/>
            <person name="Satoh N."/>
            <person name="Nishiyama T."/>
            <person name="Hasebe M."/>
            <person name="Maruyama T."/>
            <person name="Minagawa J."/>
            <person name="Obokata J."/>
            <person name="Shigenobu S."/>
        </authorList>
    </citation>
    <scope>NUCLEOTIDE SEQUENCE [LARGE SCALE GENOMIC DNA]</scope>
</reference>
<sequence>MPVPVHQTALSAINIRHKKRRIRSSHRETHSDLEGEKSLEVIEDLVWSSAPGIEFNKSPTIDRVNSIAKKARGQKFYCEVSEEKSEKLVRLFSSCSLRPQHLHPSANNLPGSRHLAGCN</sequence>
<dbReference type="AlphaFoldDB" id="A0AAV3ZIM3"/>
<keyword evidence="2" id="KW-1185">Reference proteome</keyword>
<evidence type="ECO:0000313" key="1">
    <source>
        <dbReference type="EMBL" id="GFN94480.1"/>
    </source>
</evidence>
<organism evidence="1 2">
    <name type="scientific">Plakobranchus ocellatus</name>
    <dbReference type="NCBI Taxonomy" id="259542"/>
    <lineage>
        <taxon>Eukaryota</taxon>
        <taxon>Metazoa</taxon>
        <taxon>Spiralia</taxon>
        <taxon>Lophotrochozoa</taxon>
        <taxon>Mollusca</taxon>
        <taxon>Gastropoda</taxon>
        <taxon>Heterobranchia</taxon>
        <taxon>Euthyneura</taxon>
        <taxon>Panpulmonata</taxon>
        <taxon>Sacoglossa</taxon>
        <taxon>Placobranchoidea</taxon>
        <taxon>Plakobranchidae</taxon>
        <taxon>Plakobranchus</taxon>
    </lineage>
</organism>
<protein>
    <submittedName>
        <fullName evidence="1">Uncharacterized protein</fullName>
    </submittedName>
</protein>
<dbReference type="Proteomes" id="UP000735302">
    <property type="component" value="Unassembled WGS sequence"/>
</dbReference>
<comment type="caution">
    <text evidence="1">The sequence shown here is derived from an EMBL/GenBank/DDBJ whole genome shotgun (WGS) entry which is preliminary data.</text>
</comment>
<name>A0AAV3ZIM3_9GAST</name>
<evidence type="ECO:0000313" key="2">
    <source>
        <dbReference type="Proteomes" id="UP000735302"/>
    </source>
</evidence>